<dbReference type="EMBL" id="AP005801">
    <property type="protein sequence ID" value="BAD36396.1"/>
    <property type="molecule type" value="Genomic_DNA"/>
</dbReference>
<evidence type="ECO:0000313" key="1">
    <source>
        <dbReference type="EMBL" id="BAD36396.1"/>
    </source>
</evidence>
<proteinExistence type="predicted"/>
<evidence type="ECO:0000313" key="2">
    <source>
        <dbReference type="Proteomes" id="UP000000763"/>
    </source>
</evidence>
<dbReference type="Proteomes" id="UP000000763">
    <property type="component" value="Chromosome 9"/>
</dbReference>
<organism evidence="1 2">
    <name type="scientific">Oryza sativa subsp. japonica</name>
    <name type="common">Rice</name>
    <dbReference type="NCBI Taxonomy" id="39947"/>
    <lineage>
        <taxon>Eukaryota</taxon>
        <taxon>Viridiplantae</taxon>
        <taxon>Streptophyta</taxon>
        <taxon>Embryophyta</taxon>
        <taxon>Tracheophyta</taxon>
        <taxon>Spermatophyta</taxon>
        <taxon>Magnoliopsida</taxon>
        <taxon>Liliopsida</taxon>
        <taxon>Poales</taxon>
        <taxon>Poaceae</taxon>
        <taxon>BOP clade</taxon>
        <taxon>Oryzoideae</taxon>
        <taxon>Oryzeae</taxon>
        <taxon>Oryzinae</taxon>
        <taxon>Oryza</taxon>
        <taxon>Oryza sativa</taxon>
    </lineage>
</organism>
<accession>Q69LY0</accession>
<sequence length="71" mass="8075">MFKPPPKVFETTDQIPLITAVLHLASMSVPRHLYITECQSYDDSRSDATVRHYLSPTLNRHAVTTCPLLYS</sequence>
<reference evidence="2" key="1">
    <citation type="journal article" date="2005" name="Nature">
        <title>The map-based sequence of the rice genome.</title>
        <authorList>
            <consortium name="International rice genome sequencing project (IRGSP)"/>
            <person name="Matsumoto T."/>
            <person name="Wu J."/>
            <person name="Kanamori H."/>
            <person name="Katayose Y."/>
            <person name="Fujisawa M."/>
            <person name="Namiki N."/>
            <person name="Mizuno H."/>
            <person name="Yamamoto K."/>
            <person name="Antonio B.A."/>
            <person name="Baba T."/>
            <person name="Sakata K."/>
            <person name="Nagamura Y."/>
            <person name="Aoki H."/>
            <person name="Arikawa K."/>
            <person name="Arita K."/>
            <person name="Bito T."/>
            <person name="Chiden Y."/>
            <person name="Fujitsuka N."/>
            <person name="Fukunaka R."/>
            <person name="Hamada M."/>
            <person name="Harada C."/>
            <person name="Hayashi A."/>
            <person name="Hijishita S."/>
            <person name="Honda M."/>
            <person name="Hosokawa S."/>
            <person name="Ichikawa Y."/>
            <person name="Idonuma A."/>
            <person name="Iijima M."/>
            <person name="Ikeda M."/>
            <person name="Ikeno M."/>
            <person name="Ito K."/>
            <person name="Ito S."/>
            <person name="Ito T."/>
            <person name="Ito Y."/>
            <person name="Ito Y."/>
            <person name="Iwabuchi A."/>
            <person name="Kamiya K."/>
            <person name="Karasawa W."/>
            <person name="Kurita K."/>
            <person name="Katagiri S."/>
            <person name="Kikuta A."/>
            <person name="Kobayashi H."/>
            <person name="Kobayashi N."/>
            <person name="Machita K."/>
            <person name="Maehara T."/>
            <person name="Masukawa M."/>
            <person name="Mizubayashi T."/>
            <person name="Mukai Y."/>
            <person name="Nagasaki H."/>
            <person name="Nagata Y."/>
            <person name="Naito S."/>
            <person name="Nakashima M."/>
            <person name="Nakama Y."/>
            <person name="Nakamichi Y."/>
            <person name="Nakamura M."/>
            <person name="Meguro A."/>
            <person name="Negishi M."/>
            <person name="Ohta I."/>
            <person name="Ohta T."/>
            <person name="Okamoto M."/>
            <person name="Ono N."/>
            <person name="Saji S."/>
            <person name="Sakaguchi M."/>
            <person name="Sakai K."/>
            <person name="Shibata M."/>
            <person name="Shimokawa T."/>
            <person name="Song J."/>
            <person name="Takazaki Y."/>
            <person name="Terasawa K."/>
            <person name="Tsugane M."/>
            <person name="Tsuji K."/>
            <person name="Ueda S."/>
            <person name="Waki K."/>
            <person name="Yamagata H."/>
            <person name="Yamamoto M."/>
            <person name="Yamamoto S."/>
            <person name="Yamane H."/>
            <person name="Yoshiki S."/>
            <person name="Yoshihara R."/>
            <person name="Yukawa K."/>
            <person name="Zhong H."/>
            <person name="Yano M."/>
            <person name="Yuan Q."/>
            <person name="Ouyang S."/>
            <person name="Liu J."/>
            <person name="Jones K.M."/>
            <person name="Gansberger K."/>
            <person name="Moffat K."/>
            <person name="Hill J."/>
            <person name="Bera J."/>
            <person name="Fadrosh D."/>
            <person name="Jin S."/>
            <person name="Johri S."/>
            <person name="Kim M."/>
            <person name="Overton L."/>
            <person name="Reardon M."/>
            <person name="Tsitrin T."/>
            <person name="Vuong H."/>
            <person name="Weaver B."/>
            <person name="Ciecko A."/>
            <person name="Tallon L."/>
            <person name="Jackson J."/>
            <person name="Pai G."/>
            <person name="Aken S.V."/>
            <person name="Utterback T."/>
            <person name="Reidmuller S."/>
            <person name="Feldblyum T."/>
            <person name="Hsiao J."/>
            <person name="Zismann V."/>
            <person name="Iobst S."/>
            <person name="de Vazeille A.R."/>
            <person name="Buell C.R."/>
            <person name="Ying K."/>
            <person name="Li Y."/>
            <person name="Lu T."/>
            <person name="Huang Y."/>
            <person name="Zhao Q."/>
            <person name="Feng Q."/>
            <person name="Zhang L."/>
            <person name="Zhu J."/>
            <person name="Weng Q."/>
            <person name="Mu J."/>
            <person name="Lu Y."/>
            <person name="Fan D."/>
            <person name="Liu Y."/>
            <person name="Guan J."/>
            <person name="Zhang Y."/>
            <person name="Yu S."/>
            <person name="Liu X."/>
            <person name="Zhang Y."/>
            <person name="Hong G."/>
            <person name="Han B."/>
            <person name="Choisne N."/>
            <person name="Demange N."/>
            <person name="Orjeda G."/>
            <person name="Samain S."/>
            <person name="Cattolico L."/>
            <person name="Pelletier E."/>
            <person name="Couloux A."/>
            <person name="Segurens B."/>
            <person name="Wincker P."/>
            <person name="D'Hont A."/>
            <person name="Scarpelli C."/>
            <person name="Weissenbach J."/>
            <person name="Salanoubat M."/>
            <person name="Quetier F."/>
            <person name="Yu Y."/>
            <person name="Kim H.R."/>
            <person name="Rambo T."/>
            <person name="Currie J."/>
            <person name="Collura K."/>
            <person name="Luo M."/>
            <person name="Yang T."/>
            <person name="Ammiraju J.S.S."/>
            <person name="Engler F."/>
            <person name="Soderlund C."/>
            <person name="Wing R.A."/>
            <person name="Palmer L.E."/>
            <person name="de la Bastide M."/>
            <person name="Spiegel L."/>
            <person name="Nascimento L."/>
            <person name="Zutavern T."/>
            <person name="O'Shaughnessy A."/>
            <person name="Dike S."/>
            <person name="Dedhia N."/>
            <person name="Preston R."/>
            <person name="Balija V."/>
            <person name="McCombie W.R."/>
            <person name="Chow T."/>
            <person name="Chen H."/>
            <person name="Chung M."/>
            <person name="Chen C."/>
            <person name="Shaw J."/>
            <person name="Wu H."/>
            <person name="Hsiao K."/>
            <person name="Chao Y."/>
            <person name="Chu M."/>
            <person name="Cheng C."/>
            <person name="Hour A."/>
            <person name="Lee P."/>
            <person name="Lin S."/>
            <person name="Lin Y."/>
            <person name="Liou J."/>
            <person name="Liu S."/>
            <person name="Hsing Y."/>
            <person name="Raghuvanshi S."/>
            <person name="Mohanty A."/>
            <person name="Bharti A.K."/>
            <person name="Gaur A."/>
            <person name="Gupta V."/>
            <person name="Kumar D."/>
            <person name="Ravi V."/>
            <person name="Vij S."/>
            <person name="Kapur A."/>
            <person name="Khurana P."/>
            <person name="Khurana P."/>
            <person name="Khurana J.P."/>
            <person name="Tyagi A.K."/>
            <person name="Gaikwad K."/>
            <person name="Singh A."/>
            <person name="Dalal V."/>
            <person name="Srivastava S."/>
            <person name="Dixit A."/>
            <person name="Pal A.K."/>
            <person name="Ghazi I.A."/>
            <person name="Yadav M."/>
            <person name="Pandit A."/>
            <person name="Bhargava A."/>
            <person name="Sureshbabu K."/>
            <person name="Batra K."/>
            <person name="Sharma T.R."/>
            <person name="Mohapatra T."/>
            <person name="Singh N.K."/>
            <person name="Messing J."/>
            <person name="Nelson A.B."/>
            <person name="Fuks G."/>
            <person name="Kavchok S."/>
            <person name="Keizer G."/>
            <person name="Linton E."/>
            <person name="Llaca V."/>
            <person name="Song R."/>
            <person name="Tanyolac B."/>
            <person name="Young S."/>
            <person name="Ho-Il K."/>
            <person name="Hahn J.H."/>
            <person name="Sangsakoo G."/>
            <person name="Vanavichit A."/>
            <person name="de Mattos Luiz.A.T."/>
            <person name="Zimmer P.D."/>
            <person name="Malone G."/>
            <person name="Dellagostin O."/>
            <person name="de Oliveira A.C."/>
            <person name="Bevan M."/>
            <person name="Bancroft I."/>
            <person name="Minx P."/>
            <person name="Cordum H."/>
            <person name="Wilson R."/>
            <person name="Cheng Z."/>
            <person name="Jin W."/>
            <person name="Jiang J."/>
            <person name="Leong S.A."/>
            <person name="Iwama H."/>
            <person name="Gojobori T."/>
            <person name="Itoh T."/>
            <person name="Niimura Y."/>
            <person name="Fujii Y."/>
            <person name="Habara T."/>
            <person name="Sakai H."/>
            <person name="Sato Y."/>
            <person name="Wilson G."/>
            <person name="Kumar K."/>
            <person name="McCouch S."/>
            <person name="Juretic N."/>
            <person name="Hoen D."/>
            <person name="Wright S."/>
            <person name="Bruskiewich R."/>
            <person name="Bureau T."/>
            <person name="Miyao A."/>
            <person name="Hirochika H."/>
            <person name="Nishikawa T."/>
            <person name="Kadowaki K."/>
            <person name="Sugiura M."/>
            <person name="Burr B."/>
            <person name="Sasaki T."/>
        </authorList>
    </citation>
    <scope>NUCLEOTIDE SEQUENCE [LARGE SCALE GENOMIC DNA]</scope>
    <source>
        <strain evidence="2">cv. Nipponbare</strain>
    </source>
</reference>
<protein>
    <submittedName>
        <fullName evidence="1">Uncharacterized protein</fullName>
    </submittedName>
</protein>
<gene>
    <name evidence="1" type="primary">OSJNBa0045M11.16</name>
</gene>
<dbReference type="AlphaFoldDB" id="Q69LY0"/>
<reference evidence="2" key="2">
    <citation type="journal article" date="2008" name="Nucleic Acids Res.">
        <title>The rice annotation project database (RAP-DB): 2008 update.</title>
        <authorList>
            <consortium name="The rice annotation project (RAP)"/>
        </authorList>
    </citation>
    <scope>GENOME REANNOTATION</scope>
    <source>
        <strain evidence="2">cv. Nipponbare</strain>
    </source>
</reference>
<name>Q69LY0_ORYSJ</name>